<gene>
    <name evidence="8" type="ORF">SARC_01046</name>
</gene>
<keyword evidence="4 6" id="KW-0472">Membrane</keyword>
<feature type="transmembrane region" description="Helical" evidence="6">
    <location>
        <begin position="271"/>
        <end position="291"/>
    </location>
</feature>
<feature type="domain" description="Sugar phosphate transporter" evidence="7">
    <location>
        <begin position="58"/>
        <end position="341"/>
    </location>
</feature>
<keyword evidence="3 6" id="KW-1133">Transmembrane helix</keyword>
<dbReference type="eggNOG" id="KOG1441">
    <property type="taxonomic scope" value="Eukaryota"/>
</dbReference>
<sequence length="387" mass="42460">MSESSTLLVNGQPNNDKSESNSTDGGEKGYKPERRSASLSTLARAELEKHETFLTICACIGWVCVSASNITLTNYILHNKNFKFPVTISLIQQIFGFVCAVVLVKAKFVGHTQTRGDLREYVVHVLPIGVVTAITLAAGGAVYVYLSVSFVQMLKGVSPVITMLLMFCFGMLRARPDLCLSIVIISLAGIMASFGEVRFQWFGFALMMLSQVCDVLKIVLTERLLRKKFENIIDAIYHIAPATVCGLLAIWSYKEAPKLMHADTHHEPYLIFYLFVVACSGFGVNLLFMCVVDRANSLTFKVLGQIKSIVMILCGMLMFGNHVSGLQWASYCVSLVGFALYQRSIIRAKKESLALREPTVVQSPDLEVQSSAPLLAVAAMGVKSGDS</sequence>
<dbReference type="PANTHER" id="PTHR11132">
    <property type="entry name" value="SOLUTE CARRIER FAMILY 35"/>
    <property type="match status" value="1"/>
</dbReference>
<dbReference type="GO" id="GO:0016020">
    <property type="term" value="C:membrane"/>
    <property type="evidence" value="ECO:0007669"/>
    <property type="project" value="UniProtKB-SubCell"/>
</dbReference>
<dbReference type="InterPro" id="IPR037185">
    <property type="entry name" value="EmrE-like"/>
</dbReference>
<dbReference type="Pfam" id="PF03151">
    <property type="entry name" value="TPT"/>
    <property type="match status" value="1"/>
</dbReference>
<evidence type="ECO:0000256" key="2">
    <source>
        <dbReference type="ARBA" id="ARBA00022692"/>
    </source>
</evidence>
<feature type="transmembrane region" description="Helical" evidence="6">
    <location>
        <begin position="125"/>
        <end position="146"/>
    </location>
</feature>
<evidence type="ECO:0000256" key="1">
    <source>
        <dbReference type="ARBA" id="ARBA00004141"/>
    </source>
</evidence>
<feature type="transmembrane region" description="Helical" evidence="6">
    <location>
        <begin position="298"/>
        <end position="319"/>
    </location>
</feature>
<feature type="transmembrane region" description="Helical" evidence="6">
    <location>
        <begin position="53"/>
        <end position="72"/>
    </location>
</feature>
<evidence type="ECO:0000313" key="8">
    <source>
        <dbReference type="EMBL" id="KNC86814.1"/>
    </source>
</evidence>
<feature type="transmembrane region" description="Helical" evidence="6">
    <location>
        <begin position="325"/>
        <end position="341"/>
    </location>
</feature>
<dbReference type="EMBL" id="KQ241634">
    <property type="protein sequence ID" value="KNC86814.1"/>
    <property type="molecule type" value="Genomic_DNA"/>
</dbReference>
<dbReference type="OrthoDB" id="10267928at2759"/>
<feature type="transmembrane region" description="Helical" evidence="6">
    <location>
        <begin position="152"/>
        <end position="171"/>
    </location>
</feature>
<feature type="transmembrane region" description="Helical" evidence="6">
    <location>
        <begin position="178"/>
        <end position="195"/>
    </location>
</feature>
<comment type="subcellular location">
    <subcellularLocation>
        <location evidence="1">Membrane</location>
        <topology evidence="1">Multi-pass membrane protein</topology>
    </subcellularLocation>
</comment>
<evidence type="ECO:0000256" key="5">
    <source>
        <dbReference type="SAM" id="MobiDB-lite"/>
    </source>
</evidence>
<evidence type="ECO:0000256" key="6">
    <source>
        <dbReference type="SAM" id="Phobius"/>
    </source>
</evidence>
<feature type="compositionally biased region" description="Basic and acidic residues" evidence="5">
    <location>
        <begin position="25"/>
        <end position="35"/>
    </location>
</feature>
<feature type="transmembrane region" description="Helical" evidence="6">
    <location>
        <begin position="201"/>
        <end position="220"/>
    </location>
</feature>
<accession>A0A0L0GD29</accession>
<dbReference type="InterPro" id="IPR004853">
    <property type="entry name" value="Sugar_P_trans_dom"/>
</dbReference>
<keyword evidence="9" id="KW-1185">Reference proteome</keyword>
<feature type="compositionally biased region" description="Polar residues" evidence="5">
    <location>
        <begin position="1"/>
        <end position="24"/>
    </location>
</feature>
<proteinExistence type="predicted"/>
<feature type="transmembrane region" description="Helical" evidence="6">
    <location>
        <begin position="232"/>
        <end position="251"/>
    </location>
</feature>
<keyword evidence="2 6" id="KW-0812">Transmembrane</keyword>
<evidence type="ECO:0000256" key="3">
    <source>
        <dbReference type="ARBA" id="ARBA00022989"/>
    </source>
</evidence>
<dbReference type="SUPFAM" id="SSF103481">
    <property type="entry name" value="Multidrug resistance efflux transporter EmrE"/>
    <property type="match status" value="1"/>
</dbReference>
<organism evidence="8 9">
    <name type="scientific">Sphaeroforma arctica JP610</name>
    <dbReference type="NCBI Taxonomy" id="667725"/>
    <lineage>
        <taxon>Eukaryota</taxon>
        <taxon>Ichthyosporea</taxon>
        <taxon>Ichthyophonida</taxon>
        <taxon>Sphaeroforma</taxon>
    </lineage>
</organism>
<reference evidence="8 9" key="1">
    <citation type="submission" date="2011-02" db="EMBL/GenBank/DDBJ databases">
        <title>The Genome Sequence of Sphaeroforma arctica JP610.</title>
        <authorList>
            <consortium name="The Broad Institute Genome Sequencing Platform"/>
            <person name="Russ C."/>
            <person name="Cuomo C."/>
            <person name="Young S.K."/>
            <person name="Zeng Q."/>
            <person name="Gargeya S."/>
            <person name="Alvarado L."/>
            <person name="Berlin A."/>
            <person name="Chapman S.B."/>
            <person name="Chen Z."/>
            <person name="Freedman E."/>
            <person name="Gellesch M."/>
            <person name="Goldberg J."/>
            <person name="Griggs A."/>
            <person name="Gujja S."/>
            <person name="Heilman E."/>
            <person name="Heiman D."/>
            <person name="Howarth C."/>
            <person name="Mehta T."/>
            <person name="Neiman D."/>
            <person name="Pearson M."/>
            <person name="Roberts A."/>
            <person name="Saif S."/>
            <person name="Shea T."/>
            <person name="Shenoy N."/>
            <person name="Sisk P."/>
            <person name="Stolte C."/>
            <person name="Sykes S."/>
            <person name="White J."/>
            <person name="Yandava C."/>
            <person name="Burger G."/>
            <person name="Gray M.W."/>
            <person name="Holland P.W.H."/>
            <person name="King N."/>
            <person name="Lang F.B.F."/>
            <person name="Roger A.J."/>
            <person name="Ruiz-Trillo I."/>
            <person name="Haas B."/>
            <person name="Nusbaum C."/>
            <person name="Birren B."/>
        </authorList>
    </citation>
    <scope>NUCLEOTIDE SEQUENCE [LARGE SCALE GENOMIC DNA]</scope>
    <source>
        <strain evidence="8 9">JP610</strain>
    </source>
</reference>
<evidence type="ECO:0000313" key="9">
    <source>
        <dbReference type="Proteomes" id="UP000054560"/>
    </source>
</evidence>
<evidence type="ECO:0000256" key="4">
    <source>
        <dbReference type="ARBA" id="ARBA00023136"/>
    </source>
</evidence>
<feature type="transmembrane region" description="Helical" evidence="6">
    <location>
        <begin position="84"/>
        <end position="104"/>
    </location>
</feature>
<name>A0A0L0GD29_9EUKA</name>
<dbReference type="GeneID" id="25901550"/>
<dbReference type="Proteomes" id="UP000054560">
    <property type="component" value="Unassembled WGS sequence"/>
</dbReference>
<protein>
    <recommendedName>
        <fullName evidence="7">Sugar phosphate transporter domain-containing protein</fullName>
    </recommendedName>
</protein>
<feature type="region of interest" description="Disordered" evidence="5">
    <location>
        <begin position="1"/>
        <end position="35"/>
    </location>
</feature>
<evidence type="ECO:0000259" key="7">
    <source>
        <dbReference type="Pfam" id="PF03151"/>
    </source>
</evidence>
<dbReference type="RefSeq" id="XP_014160716.1">
    <property type="nucleotide sequence ID" value="XM_014305241.1"/>
</dbReference>
<dbReference type="AlphaFoldDB" id="A0A0L0GD29"/>
<dbReference type="InterPro" id="IPR050186">
    <property type="entry name" value="TPT_transporter"/>
</dbReference>